<dbReference type="Proteomes" id="UP000799640">
    <property type="component" value="Unassembled WGS sequence"/>
</dbReference>
<evidence type="ECO:0000313" key="3">
    <source>
        <dbReference type="Proteomes" id="UP000799640"/>
    </source>
</evidence>
<name>A0A6G1I4A9_9PEZI</name>
<gene>
    <name evidence="2" type="ORF">EJ06DRAFT_310251</name>
</gene>
<dbReference type="OrthoDB" id="3936869at2759"/>
<evidence type="ECO:0000256" key="1">
    <source>
        <dbReference type="SAM" id="MobiDB-lite"/>
    </source>
</evidence>
<evidence type="ECO:0000313" key="2">
    <source>
        <dbReference type="EMBL" id="KAF2402815.1"/>
    </source>
</evidence>
<feature type="compositionally biased region" description="Polar residues" evidence="1">
    <location>
        <begin position="17"/>
        <end position="34"/>
    </location>
</feature>
<feature type="compositionally biased region" description="Low complexity" evidence="1">
    <location>
        <begin position="68"/>
        <end position="77"/>
    </location>
</feature>
<dbReference type="AlphaFoldDB" id="A0A6G1I4A9"/>
<feature type="region of interest" description="Disordered" evidence="1">
    <location>
        <begin position="1"/>
        <end position="99"/>
    </location>
</feature>
<feature type="compositionally biased region" description="Acidic residues" evidence="1">
    <location>
        <begin position="78"/>
        <end position="92"/>
    </location>
</feature>
<keyword evidence="3" id="KW-1185">Reference proteome</keyword>
<dbReference type="EMBL" id="ML996690">
    <property type="protein sequence ID" value="KAF2402815.1"/>
    <property type="molecule type" value="Genomic_DNA"/>
</dbReference>
<proteinExistence type="predicted"/>
<sequence length="208" mass="21264">MSNTPDNGPPRLLPSLLPNTNTAHPDPITATTASIYAADGDTHPPSAPTSPRPQHDSPTDPEAEPTPDSEAPASPSADDADPDADGDADGDDYPPFHPLFTLITDAQTGETYHPATYYVFSDDEPDALSTAAIHALGEGGDPTVEERYVVVDLAADGASVTAARSLAPRWAVTGAEVRGAPMLGDARQVGGEGEGECCCGDGGVVCGD</sequence>
<accession>A0A6G1I4A9</accession>
<organism evidence="2 3">
    <name type="scientific">Trichodelitschia bisporula</name>
    <dbReference type="NCBI Taxonomy" id="703511"/>
    <lineage>
        <taxon>Eukaryota</taxon>
        <taxon>Fungi</taxon>
        <taxon>Dikarya</taxon>
        <taxon>Ascomycota</taxon>
        <taxon>Pezizomycotina</taxon>
        <taxon>Dothideomycetes</taxon>
        <taxon>Dothideomycetes incertae sedis</taxon>
        <taxon>Phaeotrichales</taxon>
        <taxon>Phaeotrichaceae</taxon>
        <taxon>Trichodelitschia</taxon>
    </lineage>
</organism>
<reference evidence="2" key="1">
    <citation type="journal article" date="2020" name="Stud. Mycol.">
        <title>101 Dothideomycetes genomes: a test case for predicting lifestyles and emergence of pathogens.</title>
        <authorList>
            <person name="Haridas S."/>
            <person name="Albert R."/>
            <person name="Binder M."/>
            <person name="Bloem J."/>
            <person name="Labutti K."/>
            <person name="Salamov A."/>
            <person name="Andreopoulos B."/>
            <person name="Baker S."/>
            <person name="Barry K."/>
            <person name="Bills G."/>
            <person name="Bluhm B."/>
            <person name="Cannon C."/>
            <person name="Castanera R."/>
            <person name="Culley D."/>
            <person name="Daum C."/>
            <person name="Ezra D."/>
            <person name="Gonzalez J."/>
            <person name="Henrissat B."/>
            <person name="Kuo A."/>
            <person name="Liang C."/>
            <person name="Lipzen A."/>
            <person name="Lutzoni F."/>
            <person name="Magnuson J."/>
            <person name="Mondo S."/>
            <person name="Nolan M."/>
            <person name="Ohm R."/>
            <person name="Pangilinan J."/>
            <person name="Park H.-J."/>
            <person name="Ramirez L."/>
            <person name="Alfaro M."/>
            <person name="Sun H."/>
            <person name="Tritt A."/>
            <person name="Yoshinaga Y."/>
            <person name="Zwiers L.-H."/>
            <person name="Turgeon B."/>
            <person name="Goodwin S."/>
            <person name="Spatafora J."/>
            <person name="Crous P."/>
            <person name="Grigoriev I."/>
        </authorList>
    </citation>
    <scope>NUCLEOTIDE SEQUENCE</scope>
    <source>
        <strain evidence="2">CBS 262.69</strain>
    </source>
</reference>
<protein>
    <submittedName>
        <fullName evidence="2">Uncharacterized protein</fullName>
    </submittedName>
</protein>